<evidence type="ECO:0000313" key="1">
    <source>
        <dbReference type="EMBL" id="MBX44847.1"/>
    </source>
</evidence>
<name>A0A2P2NQS2_RHIMU</name>
<organism evidence="1">
    <name type="scientific">Rhizophora mucronata</name>
    <name type="common">Asiatic mangrove</name>
    <dbReference type="NCBI Taxonomy" id="61149"/>
    <lineage>
        <taxon>Eukaryota</taxon>
        <taxon>Viridiplantae</taxon>
        <taxon>Streptophyta</taxon>
        <taxon>Embryophyta</taxon>
        <taxon>Tracheophyta</taxon>
        <taxon>Spermatophyta</taxon>
        <taxon>Magnoliopsida</taxon>
        <taxon>eudicotyledons</taxon>
        <taxon>Gunneridae</taxon>
        <taxon>Pentapetalae</taxon>
        <taxon>rosids</taxon>
        <taxon>fabids</taxon>
        <taxon>Malpighiales</taxon>
        <taxon>Rhizophoraceae</taxon>
        <taxon>Rhizophora</taxon>
    </lineage>
</organism>
<accession>A0A2P2NQS2</accession>
<dbReference type="EMBL" id="GGEC01064363">
    <property type="protein sequence ID" value="MBX44847.1"/>
    <property type="molecule type" value="Transcribed_RNA"/>
</dbReference>
<dbReference type="AlphaFoldDB" id="A0A2P2NQS2"/>
<reference evidence="1" key="1">
    <citation type="submission" date="2018-02" db="EMBL/GenBank/DDBJ databases">
        <title>Rhizophora mucronata_Transcriptome.</title>
        <authorList>
            <person name="Meera S.P."/>
            <person name="Sreeshan A."/>
            <person name="Augustine A."/>
        </authorList>
    </citation>
    <scope>NUCLEOTIDE SEQUENCE</scope>
    <source>
        <tissue evidence="1">Leaf</tissue>
    </source>
</reference>
<protein>
    <submittedName>
        <fullName evidence="1">Uncharacterized protein</fullName>
    </submittedName>
</protein>
<proteinExistence type="predicted"/>
<sequence length="35" mass="4065">MQNVSSWILLVSFILDFTACSSVFCELNFTYFPKL</sequence>